<feature type="domain" description="ALK/LTK-like glycine-rich" evidence="16">
    <location>
        <begin position="47"/>
        <end position="282"/>
    </location>
</feature>
<dbReference type="InterPro" id="IPR026444">
    <property type="entry name" value="Secre_tail"/>
</dbReference>
<keyword evidence="13" id="KW-1015">Disulfide bond</keyword>
<evidence type="ECO:0000256" key="8">
    <source>
        <dbReference type="ARBA" id="ARBA00022777"/>
    </source>
</evidence>
<evidence type="ECO:0000256" key="9">
    <source>
        <dbReference type="ARBA" id="ARBA00022840"/>
    </source>
</evidence>
<evidence type="ECO:0000256" key="12">
    <source>
        <dbReference type="ARBA" id="ARBA00023137"/>
    </source>
</evidence>
<name>A0ABT2VXV7_9FLAO</name>
<keyword evidence="10" id="KW-1133">Transmembrane helix</keyword>
<feature type="domain" description="Secretion system C-terminal sorting" evidence="17">
    <location>
        <begin position="298"/>
        <end position="365"/>
    </location>
</feature>
<evidence type="ECO:0000256" key="1">
    <source>
        <dbReference type="ARBA" id="ARBA00004251"/>
    </source>
</evidence>
<proteinExistence type="predicted"/>
<dbReference type="EC" id="2.7.10.1" evidence="2"/>
<dbReference type="Pfam" id="PF18962">
    <property type="entry name" value="Por_Secre_tail"/>
    <property type="match status" value="1"/>
</dbReference>
<organism evidence="18 19">
    <name type="scientific">Chryseobacterium gilvum</name>
    <dbReference type="NCBI Taxonomy" id="2976534"/>
    <lineage>
        <taxon>Bacteria</taxon>
        <taxon>Pseudomonadati</taxon>
        <taxon>Bacteroidota</taxon>
        <taxon>Flavobacteriia</taxon>
        <taxon>Flavobacteriales</taxon>
        <taxon>Weeksellaceae</taxon>
        <taxon>Chryseobacterium group</taxon>
        <taxon>Chryseobacterium</taxon>
    </lineage>
</organism>
<keyword evidence="12" id="KW-0829">Tyrosine-protein kinase</keyword>
<dbReference type="Pfam" id="PF12810">
    <property type="entry name" value="ALK_LTK_GRD"/>
    <property type="match status" value="1"/>
</dbReference>
<comment type="subcellular location">
    <subcellularLocation>
        <location evidence="1">Cell membrane</location>
        <topology evidence="1">Single-pass type I membrane protein</topology>
    </subcellularLocation>
</comment>
<evidence type="ECO:0000256" key="6">
    <source>
        <dbReference type="ARBA" id="ARBA00022729"/>
    </source>
</evidence>
<gene>
    <name evidence="18" type="ORF">N0B16_10270</name>
</gene>
<dbReference type="InterPro" id="IPR055163">
    <property type="entry name" value="ALK/LTK-like_GRD"/>
</dbReference>
<evidence type="ECO:0000256" key="2">
    <source>
        <dbReference type="ARBA" id="ARBA00011902"/>
    </source>
</evidence>
<evidence type="ECO:0000256" key="3">
    <source>
        <dbReference type="ARBA" id="ARBA00022475"/>
    </source>
</evidence>
<protein>
    <recommendedName>
        <fullName evidence="2">receptor protein-tyrosine kinase</fullName>
        <ecNumber evidence="2">2.7.10.1</ecNumber>
    </recommendedName>
</protein>
<reference evidence="19" key="1">
    <citation type="submission" date="2023-07" db="EMBL/GenBank/DDBJ databases">
        <title>Chryseobacterium sp. GMJ5 Genome sequencing and assembly.</title>
        <authorList>
            <person name="Jung Y."/>
        </authorList>
    </citation>
    <scope>NUCLEOTIDE SEQUENCE [LARGE SCALE GENOMIC DNA]</scope>
    <source>
        <strain evidence="19">GMJ5</strain>
    </source>
</reference>
<accession>A0ABT2VXV7</accession>
<keyword evidence="11" id="KW-0472">Membrane</keyword>
<keyword evidence="14" id="KW-0675">Receptor</keyword>
<evidence type="ECO:0000256" key="13">
    <source>
        <dbReference type="ARBA" id="ARBA00023157"/>
    </source>
</evidence>
<dbReference type="Proteomes" id="UP001208114">
    <property type="component" value="Unassembled WGS sequence"/>
</dbReference>
<keyword evidence="5" id="KW-0812">Transmembrane</keyword>
<comment type="caution">
    <text evidence="18">The sequence shown here is derived from an EMBL/GenBank/DDBJ whole genome shotgun (WGS) entry which is preliminary data.</text>
</comment>
<evidence type="ECO:0000256" key="4">
    <source>
        <dbReference type="ARBA" id="ARBA00022679"/>
    </source>
</evidence>
<evidence type="ECO:0000256" key="7">
    <source>
        <dbReference type="ARBA" id="ARBA00022741"/>
    </source>
</evidence>
<evidence type="ECO:0000313" key="18">
    <source>
        <dbReference type="EMBL" id="MCU7614821.1"/>
    </source>
</evidence>
<keyword evidence="4" id="KW-0808">Transferase</keyword>
<dbReference type="RefSeq" id="WP_262990804.1">
    <property type="nucleotide sequence ID" value="NZ_JAOTEN010000003.1"/>
</dbReference>
<evidence type="ECO:0000313" key="19">
    <source>
        <dbReference type="Proteomes" id="UP001208114"/>
    </source>
</evidence>
<evidence type="ECO:0000259" key="17">
    <source>
        <dbReference type="Pfam" id="PF18962"/>
    </source>
</evidence>
<evidence type="ECO:0000256" key="10">
    <source>
        <dbReference type="ARBA" id="ARBA00022989"/>
    </source>
</evidence>
<dbReference type="EMBL" id="JAOTEN010000003">
    <property type="protein sequence ID" value="MCU7614821.1"/>
    <property type="molecule type" value="Genomic_DNA"/>
</dbReference>
<evidence type="ECO:0000256" key="14">
    <source>
        <dbReference type="ARBA" id="ARBA00023170"/>
    </source>
</evidence>
<keyword evidence="15" id="KW-0325">Glycoprotein</keyword>
<dbReference type="NCBIfam" id="TIGR04183">
    <property type="entry name" value="Por_Secre_tail"/>
    <property type="match status" value="1"/>
</dbReference>
<keyword evidence="6" id="KW-0732">Signal</keyword>
<evidence type="ECO:0000256" key="15">
    <source>
        <dbReference type="ARBA" id="ARBA00023180"/>
    </source>
</evidence>
<evidence type="ECO:0000256" key="5">
    <source>
        <dbReference type="ARBA" id="ARBA00022692"/>
    </source>
</evidence>
<sequence length="367" mass="36306">MKKITQQSKLKILGLKTKASFLILFGAILSVTQIQAQTFSYTGTVQSVTLTPGSYQIEMWGADGGDALKGTGGKGGYSAGNLVVTTSTTYYIYVGGKGATVTSSTPGGWNGGGGCLGTYTTGYNGGTGGGGTDIRTTQNTTYADRIIVAGGGGGGTGYSTYTGNGGNGGGATGSNGGSSRGATYVGGGGSQTAGGTSATGGITSYSLAGALGIGGNYSSTGTLGGTAGGGGYYGGGSGHWGGAGGGGSSYVGGVTGGVTIQFGQPGFITNPDTSGNGRVNITNFLSTAEVSRKNDISIYPNPATDFLNVTKVSDKATYKIYNVAGQIVSEGRMESGIINVSALTKGTYVIVIKDKANDLFKSKFIKN</sequence>
<keyword evidence="19" id="KW-1185">Reference proteome</keyword>
<keyword evidence="9" id="KW-0067">ATP-binding</keyword>
<evidence type="ECO:0000256" key="11">
    <source>
        <dbReference type="ARBA" id="ARBA00023136"/>
    </source>
</evidence>
<keyword evidence="7" id="KW-0547">Nucleotide-binding</keyword>
<keyword evidence="8" id="KW-0418">Kinase</keyword>
<evidence type="ECO:0000259" key="16">
    <source>
        <dbReference type="Pfam" id="PF12810"/>
    </source>
</evidence>
<keyword evidence="3" id="KW-1003">Cell membrane</keyword>